<organism evidence="2">
    <name type="scientific">Tanacetum cinerariifolium</name>
    <name type="common">Dalmatian daisy</name>
    <name type="synonym">Chrysanthemum cinerariifolium</name>
    <dbReference type="NCBI Taxonomy" id="118510"/>
    <lineage>
        <taxon>Eukaryota</taxon>
        <taxon>Viridiplantae</taxon>
        <taxon>Streptophyta</taxon>
        <taxon>Embryophyta</taxon>
        <taxon>Tracheophyta</taxon>
        <taxon>Spermatophyta</taxon>
        <taxon>Magnoliopsida</taxon>
        <taxon>eudicotyledons</taxon>
        <taxon>Gunneridae</taxon>
        <taxon>Pentapetalae</taxon>
        <taxon>asterids</taxon>
        <taxon>campanulids</taxon>
        <taxon>Asterales</taxon>
        <taxon>Asteraceae</taxon>
        <taxon>Asteroideae</taxon>
        <taxon>Anthemideae</taxon>
        <taxon>Anthemidinae</taxon>
        <taxon>Tanacetum</taxon>
    </lineage>
</organism>
<evidence type="ECO:0000256" key="1">
    <source>
        <dbReference type="SAM" id="MobiDB-lite"/>
    </source>
</evidence>
<name>A0A699QM23_TANCI</name>
<reference evidence="2" key="1">
    <citation type="journal article" date="2019" name="Sci. Rep.">
        <title>Draft genome of Tanacetum cinerariifolium, the natural source of mosquito coil.</title>
        <authorList>
            <person name="Yamashiro T."/>
            <person name="Shiraishi A."/>
            <person name="Satake H."/>
            <person name="Nakayama K."/>
        </authorList>
    </citation>
    <scope>NUCLEOTIDE SEQUENCE</scope>
</reference>
<proteinExistence type="predicted"/>
<accession>A0A699QM23</accession>
<feature type="region of interest" description="Disordered" evidence="1">
    <location>
        <begin position="20"/>
        <end position="41"/>
    </location>
</feature>
<evidence type="ECO:0000313" key="2">
    <source>
        <dbReference type="EMBL" id="GFC65502.1"/>
    </source>
</evidence>
<protein>
    <submittedName>
        <fullName evidence="2">Uncharacterized protein</fullName>
    </submittedName>
</protein>
<sequence length="69" mass="7558">EGSDQSSKPRLELVVACSVPIGSRHPPPRSPFPDDNEFHSRSHSTIPTIDVVSCSTLSDQEYVASSYEQ</sequence>
<gene>
    <name evidence="2" type="ORF">Tci_837472</name>
</gene>
<comment type="caution">
    <text evidence="2">The sequence shown here is derived from an EMBL/GenBank/DDBJ whole genome shotgun (WGS) entry which is preliminary data.</text>
</comment>
<feature type="non-terminal residue" evidence="2">
    <location>
        <position position="1"/>
    </location>
</feature>
<dbReference type="EMBL" id="BKCJ011006928">
    <property type="protein sequence ID" value="GFC65502.1"/>
    <property type="molecule type" value="Genomic_DNA"/>
</dbReference>
<dbReference type="AlphaFoldDB" id="A0A699QM23"/>